<keyword evidence="2" id="KW-1185">Reference proteome</keyword>
<comment type="caution">
    <text evidence="1">The sequence shown here is derived from an EMBL/GenBank/DDBJ whole genome shotgun (WGS) entry which is preliminary data.</text>
</comment>
<dbReference type="Proteomes" id="UP000765509">
    <property type="component" value="Unassembled WGS sequence"/>
</dbReference>
<dbReference type="EMBL" id="AVOT02022457">
    <property type="protein sequence ID" value="MBW0511918.1"/>
    <property type="molecule type" value="Genomic_DNA"/>
</dbReference>
<accession>A0A9Q3E407</accession>
<dbReference type="OrthoDB" id="6060525at2759"/>
<reference evidence="1" key="1">
    <citation type="submission" date="2021-03" db="EMBL/GenBank/DDBJ databases">
        <title>Draft genome sequence of rust myrtle Austropuccinia psidii MF-1, a brazilian biotype.</title>
        <authorList>
            <person name="Quecine M.C."/>
            <person name="Pachon D.M.R."/>
            <person name="Bonatelli M.L."/>
            <person name="Correr F.H."/>
            <person name="Franceschini L.M."/>
            <person name="Leite T.F."/>
            <person name="Margarido G.R.A."/>
            <person name="Almeida C.A."/>
            <person name="Ferrarezi J.A."/>
            <person name="Labate C.A."/>
        </authorList>
    </citation>
    <scope>NUCLEOTIDE SEQUENCE</scope>
    <source>
        <strain evidence="1">MF-1</strain>
    </source>
</reference>
<proteinExistence type="predicted"/>
<evidence type="ECO:0000313" key="2">
    <source>
        <dbReference type="Proteomes" id="UP000765509"/>
    </source>
</evidence>
<evidence type="ECO:0000313" key="1">
    <source>
        <dbReference type="EMBL" id="MBW0511918.1"/>
    </source>
</evidence>
<sequence length="172" mass="20049">MEHCSSTNFILGNDYWIMYGIYLHNNNSYFTIGDNKNQKFSFLPFKRQITVNKVLPVRLEVEDFQSEQMKEAEVSLHLTKIQENDLFVLSYGHREAFYLDKEPFEAIIGHEDDIILNIGRPYPPLLRRTAYLASPSSRETLEINIKDLLDLGVIRKFCHNEEVEVPKPVIVA</sequence>
<protein>
    <submittedName>
        <fullName evidence="1">Uncharacterized protein</fullName>
    </submittedName>
</protein>
<gene>
    <name evidence="1" type="ORF">O181_051633</name>
</gene>
<dbReference type="AlphaFoldDB" id="A0A9Q3E407"/>
<name>A0A9Q3E407_9BASI</name>
<organism evidence="1 2">
    <name type="scientific">Austropuccinia psidii MF-1</name>
    <dbReference type="NCBI Taxonomy" id="1389203"/>
    <lineage>
        <taxon>Eukaryota</taxon>
        <taxon>Fungi</taxon>
        <taxon>Dikarya</taxon>
        <taxon>Basidiomycota</taxon>
        <taxon>Pucciniomycotina</taxon>
        <taxon>Pucciniomycetes</taxon>
        <taxon>Pucciniales</taxon>
        <taxon>Sphaerophragmiaceae</taxon>
        <taxon>Austropuccinia</taxon>
    </lineage>
</organism>